<organism evidence="7 8">
    <name type="scientific">Caballeronia cordobensis</name>
    <name type="common">Burkholderia cordobensis</name>
    <dbReference type="NCBI Taxonomy" id="1353886"/>
    <lineage>
        <taxon>Bacteria</taxon>
        <taxon>Pseudomonadati</taxon>
        <taxon>Pseudomonadota</taxon>
        <taxon>Betaproteobacteria</taxon>
        <taxon>Burkholderiales</taxon>
        <taxon>Burkholderiaceae</taxon>
        <taxon>Caballeronia</taxon>
    </lineage>
</organism>
<dbReference type="InterPro" id="IPR035093">
    <property type="entry name" value="RelE/ParE_toxin_dom_sf"/>
</dbReference>
<comment type="similarity">
    <text evidence="1">Belongs to the YoeB family.</text>
</comment>
<keyword evidence="2" id="KW-1277">Toxin-antitoxin system</keyword>
<name>A0A158JQM9_CABCO</name>
<dbReference type="EMBL" id="FCNY02000038">
    <property type="protein sequence ID" value="SAL71117.1"/>
    <property type="molecule type" value="Genomic_DNA"/>
</dbReference>
<dbReference type="AlphaFoldDB" id="A0A158JQM9"/>
<dbReference type="Pfam" id="PF06769">
    <property type="entry name" value="YoeB_toxin"/>
    <property type="match status" value="1"/>
</dbReference>
<keyword evidence="5" id="KW-0378">Hydrolase</keyword>
<evidence type="ECO:0000256" key="1">
    <source>
        <dbReference type="ARBA" id="ARBA00008172"/>
    </source>
</evidence>
<dbReference type="GO" id="GO:0004519">
    <property type="term" value="F:endonuclease activity"/>
    <property type="evidence" value="ECO:0007669"/>
    <property type="project" value="UniProtKB-KW"/>
</dbReference>
<dbReference type="PANTHER" id="PTHR38039">
    <property type="entry name" value="TOXIN YOEB"/>
    <property type="match status" value="1"/>
</dbReference>
<reference evidence="8" key="1">
    <citation type="submission" date="2016-01" db="EMBL/GenBank/DDBJ databases">
        <authorList>
            <person name="Peeters C."/>
        </authorList>
    </citation>
    <scope>NUCLEOTIDE SEQUENCE [LARGE SCALE GENOMIC DNA]</scope>
</reference>
<evidence type="ECO:0000313" key="8">
    <source>
        <dbReference type="Proteomes" id="UP000054740"/>
    </source>
</evidence>
<dbReference type="PANTHER" id="PTHR38039:SF1">
    <property type="entry name" value="TOXIN YOEB"/>
    <property type="match status" value="1"/>
</dbReference>
<dbReference type="GO" id="GO:0045892">
    <property type="term" value="P:negative regulation of DNA-templated transcription"/>
    <property type="evidence" value="ECO:0007669"/>
    <property type="project" value="TreeGrafter"/>
</dbReference>
<dbReference type="RefSeq" id="WP_053567111.1">
    <property type="nucleotide sequence ID" value="NZ_FCNY02000038.1"/>
</dbReference>
<gene>
    <name evidence="7" type="ORF">AWB70_07316</name>
</gene>
<dbReference type="InterPro" id="IPR009614">
    <property type="entry name" value="YoeB_toxin"/>
</dbReference>
<keyword evidence="4" id="KW-0255">Endonuclease</keyword>
<proteinExistence type="inferred from homology"/>
<keyword evidence="8" id="KW-1185">Reference proteome</keyword>
<evidence type="ECO:0000256" key="5">
    <source>
        <dbReference type="ARBA" id="ARBA00022801"/>
    </source>
</evidence>
<evidence type="ECO:0000256" key="3">
    <source>
        <dbReference type="ARBA" id="ARBA00022722"/>
    </source>
</evidence>
<dbReference type="Proteomes" id="UP000054740">
    <property type="component" value="Unassembled WGS sequence"/>
</dbReference>
<accession>A0A158JQM9</accession>
<dbReference type="SUPFAM" id="SSF143011">
    <property type="entry name" value="RelE-like"/>
    <property type="match status" value="1"/>
</dbReference>
<dbReference type="GO" id="GO:0016787">
    <property type="term" value="F:hydrolase activity"/>
    <property type="evidence" value="ECO:0007669"/>
    <property type="project" value="UniProtKB-KW"/>
</dbReference>
<dbReference type="GO" id="GO:0006401">
    <property type="term" value="P:RNA catabolic process"/>
    <property type="evidence" value="ECO:0007669"/>
    <property type="project" value="InterPro"/>
</dbReference>
<keyword evidence="3" id="KW-0540">Nuclease</keyword>
<evidence type="ECO:0000256" key="6">
    <source>
        <dbReference type="ARBA" id="ARBA00030388"/>
    </source>
</evidence>
<protein>
    <recommendedName>
        <fullName evidence="6">Putative mRNA interferase YoeB</fullName>
    </recommendedName>
</protein>
<dbReference type="Gene3D" id="3.30.2310.20">
    <property type="entry name" value="RelE-like"/>
    <property type="match status" value="1"/>
</dbReference>
<dbReference type="NCBIfam" id="TIGR02116">
    <property type="entry name" value="toxin_Txe_YoeB"/>
    <property type="match status" value="1"/>
</dbReference>
<evidence type="ECO:0000256" key="2">
    <source>
        <dbReference type="ARBA" id="ARBA00022649"/>
    </source>
</evidence>
<evidence type="ECO:0000256" key="4">
    <source>
        <dbReference type="ARBA" id="ARBA00022759"/>
    </source>
</evidence>
<evidence type="ECO:0000313" key="7">
    <source>
        <dbReference type="EMBL" id="SAL71117.1"/>
    </source>
</evidence>
<sequence length="87" mass="10137">MIVREIRFSPTAWDEYHLVRASNPKTFKKITRLVTECSRSPFTGTGKPQPRTGALWSRWIDEENQLVYEVSDETLVIVHCRGHYGDK</sequence>